<dbReference type="VEuPathDB" id="FungiDB:VP01_6405g1"/>
<evidence type="ECO:0000313" key="6">
    <source>
        <dbReference type="Proteomes" id="UP000037035"/>
    </source>
</evidence>
<proteinExistence type="predicted"/>
<accession>A0A0L6UGP8</accession>
<dbReference type="AlphaFoldDB" id="A0A0L6UGP8"/>
<name>A0A0L6UGP8_9BASI</name>
<feature type="region of interest" description="Disordered" evidence="3">
    <location>
        <begin position="218"/>
        <end position="243"/>
    </location>
</feature>
<keyword evidence="2" id="KW-0479">Metal-binding</keyword>
<dbReference type="InterPro" id="IPR001878">
    <property type="entry name" value="Znf_CCHC"/>
</dbReference>
<evidence type="ECO:0000256" key="2">
    <source>
        <dbReference type="PROSITE-ProRule" id="PRU00047"/>
    </source>
</evidence>
<protein>
    <recommendedName>
        <fullName evidence="4">CCHC-type domain-containing protein</fullName>
    </recommendedName>
</protein>
<keyword evidence="2" id="KW-0863">Zinc-finger</keyword>
<keyword evidence="6" id="KW-1185">Reference proteome</keyword>
<dbReference type="SMART" id="SM00343">
    <property type="entry name" value="ZnF_C2HC"/>
    <property type="match status" value="1"/>
</dbReference>
<dbReference type="GO" id="GO:0003676">
    <property type="term" value="F:nucleic acid binding"/>
    <property type="evidence" value="ECO:0007669"/>
    <property type="project" value="InterPro"/>
</dbReference>
<keyword evidence="2" id="KW-0862">Zinc</keyword>
<dbReference type="GO" id="GO:0008270">
    <property type="term" value="F:zinc ion binding"/>
    <property type="evidence" value="ECO:0007669"/>
    <property type="project" value="UniProtKB-KW"/>
</dbReference>
<evidence type="ECO:0000259" key="4">
    <source>
        <dbReference type="PROSITE" id="PS50158"/>
    </source>
</evidence>
<organism evidence="5 6">
    <name type="scientific">Puccinia sorghi</name>
    <dbReference type="NCBI Taxonomy" id="27349"/>
    <lineage>
        <taxon>Eukaryota</taxon>
        <taxon>Fungi</taxon>
        <taxon>Dikarya</taxon>
        <taxon>Basidiomycota</taxon>
        <taxon>Pucciniomycotina</taxon>
        <taxon>Pucciniomycetes</taxon>
        <taxon>Pucciniales</taxon>
        <taxon>Pucciniaceae</taxon>
        <taxon>Puccinia</taxon>
    </lineage>
</organism>
<dbReference type="InterPro" id="IPR036875">
    <property type="entry name" value="Znf_CCHC_sf"/>
</dbReference>
<evidence type="ECO:0000256" key="3">
    <source>
        <dbReference type="SAM" id="MobiDB-lite"/>
    </source>
</evidence>
<evidence type="ECO:0000313" key="5">
    <source>
        <dbReference type="EMBL" id="KNZ47417.1"/>
    </source>
</evidence>
<dbReference type="SUPFAM" id="SSF57756">
    <property type="entry name" value="Retrovirus zinc finger-like domains"/>
    <property type="match status" value="1"/>
</dbReference>
<gene>
    <name evidence="5" type="ORF">VP01_6405g1</name>
</gene>
<dbReference type="PROSITE" id="PS50158">
    <property type="entry name" value="ZF_CCHC"/>
    <property type="match status" value="1"/>
</dbReference>
<dbReference type="EMBL" id="LAVV01011725">
    <property type="protein sequence ID" value="KNZ47417.1"/>
    <property type="molecule type" value="Genomic_DNA"/>
</dbReference>
<feature type="non-terminal residue" evidence="5">
    <location>
        <position position="1"/>
    </location>
</feature>
<dbReference type="OrthoDB" id="4847360at2759"/>
<reference evidence="5 6" key="1">
    <citation type="submission" date="2015-08" db="EMBL/GenBank/DDBJ databases">
        <title>Next Generation Sequencing and Analysis of the Genome of Puccinia sorghi L Schw, the Causal Agent of Maize Common Rust.</title>
        <authorList>
            <person name="Rochi L."/>
            <person name="Burguener G."/>
            <person name="Darino M."/>
            <person name="Turjanski A."/>
            <person name="Kreff E."/>
            <person name="Dieguez M.J."/>
            <person name="Sacco F."/>
        </authorList>
    </citation>
    <scope>NUCLEOTIDE SEQUENCE [LARGE SCALE GENOMIC DNA]</scope>
    <source>
        <strain evidence="5 6">RO10H11247</strain>
    </source>
</reference>
<feature type="domain" description="CCHC-type" evidence="4">
    <location>
        <begin position="174"/>
        <end position="187"/>
    </location>
</feature>
<dbReference type="Pfam" id="PF00098">
    <property type="entry name" value="zf-CCHC"/>
    <property type="match status" value="1"/>
</dbReference>
<dbReference type="Proteomes" id="UP000037035">
    <property type="component" value="Unassembled WGS sequence"/>
</dbReference>
<comment type="caution">
    <text evidence="5">The sequence shown here is derived from an EMBL/GenBank/DDBJ whole genome shotgun (WGS) entry which is preliminary data.</text>
</comment>
<keyword evidence="1" id="KW-0507">mRNA processing</keyword>
<dbReference type="Gene3D" id="4.10.60.10">
    <property type="entry name" value="Zinc finger, CCHC-type"/>
    <property type="match status" value="1"/>
</dbReference>
<evidence type="ECO:0000256" key="1">
    <source>
        <dbReference type="ARBA" id="ARBA00022664"/>
    </source>
</evidence>
<sequence length="243" mass="26536">SAPNAWPRIKLAKPQPFDGTRGAAAEAFVAQIALHVITYPEQFPTNASKVAFATSFMRDYAATWCQPYLNRIFSSEPLDWTDLMSFYQNRLKENIQLAVVMSNIQFNFLRSMQAMALKVSQTIKGIQIAHPAPNTSTSISAPNPKAMDLSTFQRGPSNQLSDTERGRWVQGNLCFRCGQEGHISRGCLNGGRKPQVCPQPPPSTRISELQVEINCLCASHPAPSSPTPPSENSGSSKNGGAQV</sequence>
<dbReference type="GO" id="GO:0006397">
    <property type="term" value="P:mRNA processing"/>
    <property type="evidence" value="ECO:0007669"/>
    <property type="project" value="UniProtKB-KW"/>
</dbReference>